<dbReference type="OrthoDB" id="7812516at2"/>
<sequence>MVKRRRLETPSSDDLTRIEEEFRRETHGRPAVGPGIAPIAQVAAETAAAGSTEGADARAARARDRADAERLRLAEERGLLIADLPTDRIDDGAMIRDRMVMGEDEMQELRLSIAAHGLRLPVEVFAIPAPGGQAPRYGLLSGYRRLHAVRALHALTGADAHSRIRALIRPPADADAAFVAMVEENEVREDLSHFERGRIAVIAANQGAFANVEDAVNRLYATGSKAKRSKVRSFALIFEELGDMLAFPESLTEKRGLRLASALRNGAEGRLRQALSARTPEDAEAEWLLLEPVIAGSEDAPRPQPRGGRPRGKAPVQYGWLDDRTVRTTGGITIRRARDGDAHVLRFEGASIDGDLMDSLMAEIRALLDR</sequence>
<organism evidence="2 4">
    <name type="scientific">Paracoccus sediminis</name>
    <dbReference type="NCBI Taxonomy" id="1214787"/>
    <lineage>
        <taxon>Bacteria</taxon>
        <taxon>Pseudomonadati</taxon>
        <taxon>Pseudomonadota</taxon>
        <taxon>Alphaproteobacteria</taxon>
        <taxon>Rhodobacterales</taxon>
        <taxon>Paracoccaceae</taxon>
        <taxon>Paracoccus</taxon>
    </lineage>
</organism>
<dbReference type="PANTHER" id="PTHR33375:SF1">
    <property type="entry name" value="CHROMOSOME-PARTITIONING PROTEIN PARB-RELATED"/>
    <property type="match status" value="1"/>
</dbReference>
<dbReference type="InterPro" id="IPR037972">
    <property type="entry name" value="RepB_N"/>
</dbReference>
<evidence type="ECO:0000313" key="2">
    <source>
        <dbReference type="EMBL" id="SNR47664.1"/>
    </source>
</evidence>
<keyword evidence="5" id="KW-1185">Reference proteome</keyword>
<name>A0A238WN34_9RHOB</name>
<dbReference type="CDD" id="cd16405">
    <property type="entry name" value="RepB_like_N"/>
    <property type="match status" value="1"/>
</dbReference>
<evidence type="ECO:0000313" key="5">
    <source>
        <dbReference type="Proteomes" id="UP000292859"/>
    </source>
</evidence>
<feature type="domain" description="ParB-like N-terminal" evidence="1">
    <location>
        <begin position="82"/>
        <end position="186"/>
    </location>
</feature>
<dbReference type="AlphaFoldDB" id="A0A238WN34"/>
<reference evidence="3 5" key="3">
    <citation type="submission" date="2019-02" db="EMBL/GenBank/DDBJ databases">
        <authorList>
            <person name="Zhang G."/>
        </authorList>
    </citation>
    <scope>NUCLEOTIDE SEQUENCE [LARGE SCALE GENOMIC DNA]</scope>
    <source>
        <strain evidence="3 5">CMB17</strain>
    </source>
</reference>
<dbReference type="InterPro" id="IPR036086">
    <property type="entry name" value="ParB/Sulfiredoxin_sf"/>
</dbReference>
<dbReference type="SUPFAM" id="SSF110849">
    <property type="entry name" value="ParB/Sulfiredoxin"/>
    <property type="match status" value="1"/>
</dbReference>
<dbReference type="RefSeq" id="WP_089387931.1">
    <property type="nucleotide sequence ID" value="NZ_FZNM01000005.1"/>
</dbReference>
<dbReference type="Proteomes" id="UP000198409">
    <property type="component" value="Unassembled WGS sequence"/>
</dbReference>
<dbReference type="GO" id="GO:0005694">
    <property type="term" value="C:chromosome"/>
    <property type="evidence" value="ECO:0007669"/>
    <property type="project" value="TreeGrafter"/>
</dbReference>
<gene>
    <name evidence="3" type="ORF">EYF88_09540</name>
    <name evidence="2" type="ORF">SAMN06265378_10582</name>
</gene>
<evidence type="ECO:0000313" key="3">
    <source>
        <dbReference type="EMBL" id="TBN50473.1"/>
    </source>
</evidence>
<dbReference type="InterPro" id="IPR050336">
    <property type="entry name" value="Chromosome_partition/occlusion"/>
</dbReference>
<dbReference type="Proteomes" id="UP000292859">
    <property type="component" value="Unassembled WGS sequence"/>
</dbReference>
<evidence type="ECO:0000259" key="1">
    <source>
        <dbReference type="SMART" id="SM00470"/>
    </source>
</evidence>
<reference evidence="4" key="1">
    <citation type="submission" date="2017-06" db="EMBL/GenBank/DDBJ databases">
        <authorList>
            <person name="Varghese N."/>
            <person name="Submissions S."/>
        </authorList>
    </citation>
    <scope>NUCLEOTIDE SEQUENCE [LARGE SCALE GENOMIC DNA]</scope>
    <source>
        <strain evidence="4">DSM 26170</strain>
    </source>
</reference>
<protein>
    <submittedName>
        <fullName evidence="3">Chromosome partitioning protein ParB</fullName>
    </submittedName>
    <submittedName>
        <fullName evidence="2">Chromosome partitioning protein, ParB family</fullName>
    </submittedName>
</protein>
<reference evidence="2" key="2">
    <citation type="submission" date="2017-06" db="EMBL/GenBank/DDBJ databases">
        <authorList>
            <person name="Kim H.J."/>
            <person name="Triplett B.A."/>
        </authorList>
    </citation>
    <scope>NUCLEOTIDE SEQUENCE [LARGE SCALE GENOMIC DNA]</scope>
    <source>
        <strain evidence="2">DSM 26170</strain>
    </source>
</reference>
<evidence type="ECO:0000313" key="4">
    <source>
        <dbReference type="Proteomes" id="UP000198409"/>
    </source>
</evidence>
<dbReference type="PANTHER" id="PTHR33375">
    <property type="entry name" value="CHROMOSOME-PARTITIONING PROTEIN PARB-RELATED"/>
    <property type="match status" value="1"/>
</dbReference>
<dbReference type="Pfam" id="PF02195">
    <property type="entry name" value="ParB_N"/>
    <property type="match status" value="1"/>
</dbReference>
<dbReference type="InterPro" id="IPR003115">
    <property type="entry name" value="ParB_N"/>
</dbReference>
<dbReference type="EMBL" id="FZNM01000005">
    <property type="protein sequence ID" value="SNR47664.1"/>
    <property type="molecule type" value="Genomic_DNA"/>
</dbReference>
<dbReference type="Gene3D" id="3.90.1530.30">
    <property type="match status" value="1"/>
</dbReference>
<proteinExistence type="predicted"/>
<dbReference type="SMART" id="SM00470">
    <property type="entry name" value="ParB"/>
    <property type="match status" value="1"/>
</dbReference>
<dbReference type="GO" id="GO:0007059">
    <property type="term" value="P:chromosome segregation"/>
    <property type="evidence" value="ECO:0007669"/>
    <property type="project" value="TreeGrafter"/>
</dbReference>
<dbReference type="EMBL" id="SIRL01000005">
    <property type="protein sequence ID" value="TBN50473.1"/>
    <property type="molecule type" value="Genomic_DNA"/>
</dbReference>
<accession>A0A238WN34</accession>